<feature type="region of interest" description="Disordered" evidence="5">
    <location>
        <begin position="668"/>
        <end position="710"/>
    </location>
</feature>
<feature type="transmembrane region" description="Helical" evidence="6">
    <location>
        <begin position="150"/>
        <end position="170"/>
    </location>
</feature>
<evidence type="ECO:0000313" key="10">
    <source>
        <dbReference type="Proteomes" id="UP000321570"/>
    </source>
</evidence>
<feature type="compositionally biased region" description="Basic and acidic residues" evidence="5">
    <location>
        <begin position="1072"/>
        <end position="1081"/>
    </location>
</feature>
<proteinExistence type="predicted"/>
<feature type="transmembrane region" description="Helical" evidence="6">
    <location>
        <begin position="890"/>
        <end position="910"/>
    </location>
</feature>
<protein>
    <submittedName>
        <fullName evidence="11">MFS_1_like domain-containing protein</fullName>
    </submittedName>
</protein>
<feature type="transmembrane region" description="Helical" evidence="6">
    <location>
        <begin position="627"/>
        <end position="653"/>
    </location>
</feature>
<evidence type="ECO:0000313" key="8">
    <source>
        <dbReference type="EMBL" id="VUZ53078.1"/>
    </source>
</evidence>
<dbReference type="Proteomes" id="UP000321570">
    <property type="component" value="Unassembled WGS sequence"/>
</dbReference>
<evidence type="ECO:0000313" key="11">
    <source>
        <dbReference type="WBParaSite" id="HDID_0000335201-mRNA-1"/>
    </source>
</evidence>
<evidence type="ECO:0000256" key="3">
    <source>
        <dbReference type="ARBA" id="ARBA00023136"/>
    </source>
</evidence>
<evidence type="ECO:0000313" key="7">
    <source>
        <dbReference type="EMBL" id="VDL31088.1"/>
    </source>
</evidence>
<feature type="transmembrane region" description="Helical" evidence="6">
    <location>
        <begin position="20"/>
        <end position="41"/>
    </location>
</feature>
<feature type="transmembrane region" description="Helical" evidence="6">
    <location>
        <begin position="61"/>
        <end position="82"/>
    </location>
</feature>
<feature type="compositionally biased region" description="Low complexity" evidence="5">
    <location>
        <begin position="1047"/>
        <end position="1064"/>
    </location>
</feature>
<sequence>MAFNVLSCFKSLENNQSQRLSVYAFVSFIITFLVLGLSISISGPSVTFLEEIACTWEDEVALIFTSRAVGSMGGWLTSYAILEDTHKHCGVLFGYGLFGLIIVNFGVAFTYHLWWLLAAFAFQGAFIVVAAQGCLAYVRKHSLSANHIQQFLVFISLLGCALTPVLFIPLSSGTNMNDAAAFMSVVNGSISKIGHPVIHTISRSPRSLDAVEIFPVNNITLPPPLIVDQTTLNKSMKINLTTVNTSLTFTTNVPMISSPSTTAEILLNPTSGQSSSIYVTTTGPSHIVSRIGEQSSATEEATSGTISTIFRSSLSSDYLTTASPDLKNGTTVRIESISNSTKATEPSEIISVMTDSTVIGNKIKVSSIEEEINGTATEALLEDSLNVTTLEVTINASEVLGKPDIVDAEHLNQDSNSADGSNTVAKMKLADEDVRIAEQQAKAAQLAENESHLKAEPQVTTTETIEELGTQTTATDDTTKPSVVDATYLSQDQNTADGSNPADIMKYLTDEIDDEDSEIPPIIVPTLPTSTVNEDNKVQENEDAPIVTEPLPQTTTSLPMTLINASVAIPTPQTAAPPPTLITAEVKPRSNDTYRLTSTYNSKWDTRTPRRWQEESTRLQYMKAVRYVYFSVGLLTVLSWFILLPLTGIFTCVRPFLECFSVQTPLSDSENQQTDAVTPDNGVMRTDTDDEPRTSSPTDSESPPPQTVTKNVSWCAKGAEQTNLVKPTFHVSVSVPNFAVLRYSRHSQIKNAQSPDLEAQKEASETPEQSVYLNYAPKPTVWPWVTCPTDFWVLVATFIFAGLETTYGAFIHSFTLRTLHWSPVNALLVTMLFWMGDATGRLCYLCLGETADMGINLLQNSVEFASKDSTRPPTTSFFPISRRRERSFRIAALFIRTVGSLICLICTCTLKEMTTSHLVYLAPADNSSRVIYESWSIARDKATWISTGGLGLGLGAIAGSGLHVHQPRGYCLYLAMLLGQSIVPASAGYLTERVFHKNASQTLGRTTMILSILMFFCLLIDLTLQLVRRFFWWKKVTQWLSPFPEASSNKSPQKKPSSNTSQSNLMAPDDPISNRDSRLKVEWIQPPSSPSDIPLAIRSMDTIS</sequence>
<keyword evidence="3 6" id="KW-0472">Membrane</keyword>
<evidence type="ECO:0000256" key="1">
    <source>
        <dbReference type="ARBA" id="ARBA00022692"/>
    </source>
</evidence>
<dbReference type="EMBL" id="CABIJS010000544">
    <property type="protein sequence ID" value="VUZ53078.1"/>
    <property type="molecule type" value="Genomic_DNA"/>
</dbReference>
<evidence type="ECO:0000256" key="6">
    <source>
        <dbReference type="SAM" id="Phobius"/>
    </source>
</evidence>
<feature type="transmembrane region" description="Helical" evidence="6">
    <location>
        <begin position="89"/>
        <end position="107"/>
    </location>
</feature>
<keyword evidence="1 6" id="KW-0812">Transmembrane</keyword>
<name>A0A0R3SEX5_HYMDI</name>
<dbReference type="PANTHER" id="PTHR23121:SF9">
    <property type="entry name" value="SODIUM-DEPENDENT GLUCOSE TRANSPORTER 1"/>
    <property type="match status" value="1"/>
</dbReference>
<feature type="transmembrane region" description="Helical" evidence="6">
    <location>
        <begin position="971"/>
        <end position="991"/>
    </location>
</feature>
<keyword evidence="10" id="KW-1185">Reference proteome</keyword>
<dbReference type="WBParaSite" id="HDID_0000335201-mRNA-1">
    <property type="protein sequence ID" value="HDID_0000335201-mRNA-1"/>
    <property type="gene ID" value="HDID_0000335201"/>
</dbReference>
<dbReference type="Proteomes" id="UP000274504">
    <property type="component" value="Unassembled WGS sequence"/>
</dbReference>
<feature type="transmembrane region" description="Helical" evidence="6">
    <location>
        <begin position="113"/>
        <end position="138"/>
    </location>
</feature>
<keyword evidence="2 6" id="KW-1133">Transmembrane helix</keyword>
<feature type="transmembrane region" description="Helical" evidence="6">
    <location>
        <begin position="942"/>
        <end position="964"/>
    </location>
</feature>
<feature type="transmembrane region" description="Helical" evidence="6">
    <location>
        <begin position="1003"/>
        <end position="1024"/>
    </location>
</feature>
<evidence type="ECO:0000256" key="4">
    <source>
        <dbReference type="SAM" id="Coils"/>
    </source>
</evidence>
<keyword evidence="4" id="KW-0175">Coiled coil</keyword>
<organism evidence="11">
    <name type="scientific">Hymenolepis diminuta</name>
    <name type="common">Rat tapeworm</name>
    <dbReference type="NCBI Taxonomy" id="6216"/>
    <lineage>
        <taxon>Eukaryota</taxon>
        <taxon>Metazoa</taxon>
        <taxon>Spiralia</taxon>
        <taxon>Lophotrochozoa</taxon>
        <taxon>Platyhelminthes</taxon>
        <taxon>Cestoda</taxon>
        <taxon>Eucestoda</taxon>
        <taxon>Cyclophyllidea</taxon>
        <taxon>Hymenolepididae</taxon>
        <taxon>Hymenolepis</taxon>
    </lineage>
</organism>
<evidence type="ECO:0000256" key="2">
    <source>
        <dbReference type="ARBA" id="ARBA00022989"/>
    </source>
</evidence>
<evidence type="ECO:0000256" key="5">
    <source>
        <dbReference type="SAM" id="MobiDB-lite"/>
    </source>
</evidence>
<reference evidence="8 10" key="3">
    <citation type="submission" date="2019-07" db="EMBL/GenBank/DDBJ databases">
        <authorList>
            <person name="Jastrzebski P J."/>
            <person name="Paukszto L."/>
            <person name="Jastrzebski P J."/>
        </authorList>
    </citation>
    <scope>NUCLEOTIDE SEQUENCE [LARGE SCALE GENOMIC DNA]</scope>
    <source>
        <strain evidence="8 10">WMS-il1</strain>
    </source>
</reference>
<dbReference type="EMBL" id="UYSG01000999">
    <property type="protein sequence ID" value="VDL31088.1"/>
    <property type="molecule type" value="Genomic_DNA"/>
</dbReference>
<reference evidence="7 9" key="2">
    <citation type="submission" date="2018-11" db="EMBL/GenBank/DDBJ databases">
        <authorList>
            <consortium name="Pathogen Informatics"/>
        </authorList>
    </citation>
    <scope>NUCLEOTIDE SEQUENCE [LARGE SCALE GENOMIC DNA]</scope>
</reference>
<dbReference type="AlphaFoldDB" id="A0A0R3SEX5"/>
<evidence type="ECO:0000313" key="9">
    <source>
        <dbReference type="Proteomes" id="UP000274504"/>
    </source>
</evidence>
<feature type="coiled-coil region" evidence="4">
    <location>
        <begin position="427"/>
        <end position="456"/>
    </location>
</feature>
<dbReference type="OrthoDB" id="6265519at2759"/>
<dbReference type="PANTHER" id="PTHR23121">
    <property type="entry name" value="SODIUM-DEPENDENT GLUCOSE TRANSPORTER 1"/>
    <property type="match status" value="1"/>
</dbReference>
<dbReference type="CDD" id="cd06174">
    <property type="entry name" value="MFS"/>
    <property type="match status" value="1"/>
</dbReference>
<accession>A0A0R3SEX5</accession>
<feature type="region of interest" description="Disordered" evidence="5">
    <location>
        <begin position="1044"/>
        <end position="1104"/>
    </location>
</feature>
<gene>
    <name evidence="7" type="ORF">HDID_LOCUS3350</name>
    <name evidence="8" type="ORF">WMSIL1_LOCUS11484</name>
</gene>
<reference evidence="11" key="1">
    <citation type="submission" date="2017-02" db="UniProtKB">
        <authorList>
            <consortium name="WormBaseParasite"/>
        </authorList>
    </citation>
    <scope>IDENTIFICATION</scope>
</reference>